<keyword evidence="2" id="KW-1185">Reference proteome</keyword>
<dbReference type="CDD" id="cd00090">
    <property type="entry name" value="HTH_ARSR"/>
    <property type="match status" value="1"/>
</dbReference>
<accession>A0A518AI60</accession>
<evidence type="ECO:0000313" key="2">
    <source>
        <dbReference type="Proteomes" id="UP000315750"/>
    </source>
</evidence>
<proteinExistence type="predicted"/>
<dbReference type="KEGG" id="amuc:Pan181_05920"/>
<dbReference type="Pfam" id="PF13730">
    <property type="entry name" value="HTH_36"/>
    <property type="match status" value="1"/>
</dbReference>
<sequence length="95" mass="10828">MLLVHIMARKWDENLPFPSVSKLAEEMGLSVSQLRARLSTLEKKGIIKRVFRKGRSNCYDPTELIKRLEAAIESHRPNNIMSNQEALGAMAQVTY</sequence>
<dbReference type="Proteomes" id="UP000315750">
    <property type="component" value="Chromosome"/>
</dbReference>
<dbReference type="SUPFAM" id="SSF46785">
    <property type="entry name" value="Winged helix' DNA-binding domain"/>
    <property type="match status" value="1"/>
</dbReference>
<dbReference type="Gene3D" id="1.10.10.10">
    <property type="entry name" value="Winged helix-like DNA-binding domain superfamily/Winged helix DNA-binding domain"/>
    <property type="match status" value="1"/>
</dbReference>
<reference evidence="1 2" key="1">
    <citation type="submission" date="2019-02" db="EMBL/GenBank/DDBJ databases">
        <title>Deep-cultivation of Planctomycetes and their phenomic and genomic characterization uncovers novel biology.</title>
        <authorList>
            <person name="Wiegand S."/>
            <person name="Jogler M."/>
            <person name="Boedeker C."/>
            <person name="Pinto D."/>
            <person name="Vollmers J."/>
            <person name="Rivas-Marin E."/>
            <person name="Kohn T."/>
            <person name="Peeters S.H."/>
            <person name="Heuer A."/>
            <person name="Rast P."/>
            <person name="Oberbeckmann S."/>
            <person name="Bunk B."/>
            <person name="Jeske O."/>
            <person name="Meyerdierks A."/>
            <person name="Storesund J.E."/>
            <person name="Kallscheuer N."/>
            <person name="Luecker S."/>
            <person name="Lage O.M."/>
            <person name="Pohl T."/>
            <person name="Merkel B.J."/>
            <person name="Hornburger P."/>
            <person name="Mueller R.-W."/>
            <person name="Bruemmer F."/>
            <person name="Labrenz M."/>
            <person name="Spormann A.M."/>
            <person name="Op den Camp H."/>
            <person name="Overmann J."/>
            <person name="Amann R."/>
            <person name="Jetten M.S.M."/>
            <person name="Mascher T."/>
            <person name="Medema M.H."/>
            <person name="Devos D.P."/>
            <person name="Kaster A.-K."/>
            <person name="Ovreas L."/>
            <person name="Rohde M."/>
            <person name="Galperin M.Y."/>
            <person name="Jogler C."/>
        </authorList>
    </citation>
    <scope>NUCLEOTIDE SEQUENCE [LARGE SCALE GENOMIC DNA]</scope>
    <source>
        <strain evidence="1 2">Pan181</strain>
    </source>
</reference>
<dbReference type="GO" id="GO:0006355">
    <property type="term" value="P:regulation of DNA-templated transcription"/>
    <property type="evidence" value="ECO:0007669"/>
    <property type="project" value="UniProtKB-ARBA"/>
</dbReference>
<gene>
    <name evidence="1" type="ORF">Pan181_05920</name>
</gene>
<organism evidence="1 2">
    <name type="scientific">Aeoliella mucimassa</name>
    <dbReference type="NCBI Taxonomy" id="2527972"/>
    <lineage>
        <taxon>Bacteria</taxon>
        <taxon>Pseudomonadati</taxon>
        <taxon>Planctomycetota</taxon>
        <taxon>Planctomycetia</taxon>
        <taxon>Pirellulales</taxon>
        <taxon>Lacipirellulaceae</taxon>
        <taxon>Aeoliella</taxon>
    </lineage>
</organism>
<dbReference type="AlphaFoldDB" id="A0A518AI60"/>
<protein>
    <submittedName>
        <fullName evidence="1">Uncharacterized protein</fullName>
    </submittedName>
</protein>
<dbReference type="InterPro" id="IPR036390">
    <property type="entry name" value="WH_DNA-bd_sf"/>
</dbReference>
<dbReference type="InterPro" id="IPR036388">
    <property type="entry name" value="WH-like_DNA-bd_sf"/>
</dbReference>
<evidence type="ECO:0000313" key="1">
    <source>
        <dbReference type="EMBL" id="QDU54411.1"/>
    </source>
</evidence>
<dbReference type="InterPro" id="IPR011991">
    <property type="entry name" value="ArsR-like_HTH"/>
</dbReference>
<name>A0A518AI60_9BACT</name>
<dbReference type="EMBL" id="CP036278">
    <property type="protein sequence ID" value="QDU54411.1"/>
    <property type="molecule type" value="Genomic_DNA"/>
</dbReference>